<comment type="caution">
    <text evidence="6">The sequence shown here is derived from an EMBL/GenBank/DDBJ whole genome shotgun (WGS) entry which is preliminary data.</text>
</comment>
<evidence type="ECO:0000256" key="2">
    <source>
        <dbReference type="ARBA" id="ARBA00023125"/>
    </source>
</evidence>
<sequence length="359" mass="41916">MDHSVVFSIETFLATIPIIGSFFSFIVCLGYLLRPGKKRNILPGLLYGFLALPQLNMALDITGVNRFNLKIGLFLLPFYIFIGPLIHIYIRQILNRNFEWGKKQFLHLLPFFLILIPIFVISMEPAIANSRFQYLDYLFLFIFLYTISFLLLTGTELFPIFFNTSFPYPKIYIFTLILICFGFLDIFFFVWFQIEKSMLTMALSYSTLLLISVFIFWGSQIFPEYLSSMQEEIKKSKYVKSRLTGIDTEKTINEIHRLMIEESFYADEDLTLARLAEHLNLHPHQLSELFNQNLKVSFKAYINEKRIQSACRLLLEEPNRSIVSILYAVGFSSKSAFHAEFFKYKNTTPSLYRKSNVGS</sequence>
<feature type="transmembrane region" description="Helical" evidence="4">
    <location>
        <begin position="171"/>
        <end position="192"/>
    </location>
</feature>
<accession>A0A4R9K9C1</accession>
<feature type="transmembrane region" description="Helical" evidence="4">
    <location>
        <begin position="111"/>
        <end position="128"/>
    </location>
</feature>
<dbReference type="RefSeq" id="WP_135622101.1">
    <property type="nucleotide sequence ID" value="NZ_RQGD01000010.1"/>
</dbReference>
<organism evidence="6 7">
    <name type="scientific">Leptospira ognonensis</name>
    <dbReference type="NCBI Taxonomy" id="2484945"/>
    <lineage>
        <taxon>Bacteria</taxon>
        <taxon>Pseudomonadati</taxon>
        <taxon>Spirochaetota</taxon>
        <taxon>Spirochaetia</taxon>
        <taxon>Leptospirales</taxon>
        <taxon>Leptospiraceae</taxon>
        <taxon>Leptospira</taxon>
    </lineage>
</organism>
<evidence type="ECO:0000313" key="7">
    <source>
        <dbReference type="Proteomes" id="UP000297693"/>
    </source>
</evidence>
<keyword evidence="4" id="KW-0472">Membrane</keyword>
<keyword evidence="1" id="KW-0805">Transcription regulation</keyword>
<dbReference type="PANTHER" id="PTHR43280">
    <property type="entry name" value="ARAC-FAMILY TRANSCRIPTIONAL REGULATOR"/>
    <property type="match status" value="1"/>
</dbReference>
<dbReference type="InterPro" id="IPR018060">
    <property type="entry name" value="HTH_AraC"/>
</dbReference>
<feature type="transmembrane region" description="Helical" evidence="4">
    <location>
        <begin position="71"/>
        <end position="90"/>
    </location>
</feature>
<reference evidence="6" key="1">
    <citation type="journal article" date="2019" name="PLoS Negl. Trop. Dis.">
        <title>Revisiting the worldwide diversity of Leptospira species in the environment.</title>
        <authorList>
            <person name="Vincent A.T."/>
            <person name="Schiettekatte O."/>
            <person name="Bourhy P."/>
            <person name="Veyrier F.J."/>
            <person name="Picardeau M."/>
        </authorList>
    </citation>
    <scope>NUCLEOTIDE SEQUENCE [LARGE SCALE GENOMIC DNA]</scope>
    <source>
        <strain evidence="6">201702476</strain>
    </source>
</reference>
<dbReference type="OrthoDB" id="340731at2"/>
<protein>
    <submittedName>
        <fullName evidence="6">Helix-turn-helix domain-containing protein</fullName>
    </submittedName>
</protein>
<evidence type="ECO:0000259" key="5">
    <source>
        <dbReference type="PROSITE" id="PS01124"/>
    </source>
</evidence>
<dbReference type="AlphaFoldDB" id="A0A4R9K9C1"/>
<keyword evidence="4" id="KW-0812">Transmembrane</keyword>
<keyword evidence="2" id="KW-0238">DNA-binding</keyword>
<dbReference type="Gene3D" id="1.10.10.60">
    <property type="entry name" value="Homeodomain-like"/>
    <property type="match status" value="2"/>
</dbReference>
<dbReference type="GO" id="GO:0043565">
    <property type="term" value="F:sequence-specific DNA binding"/>
    <property type="evidence" value="ECO:0007669"/>
    <property type="project" value="InterPro"/>
</dbReference>
<dbReference type="PANTHER" id="PTHR43280:SF29">
    <property type="entry name" value="ARAC-FAMILY TRANSCRIPTIONAL REGULATOR"/>
    <property type="match status" value="1"/>
</dbReference>
<gene>
    <name evidence="6" type="ORF">EHQ58_03730</name>
</gene>
<keyword evidence="4" id="KW-1133">Transmembrane helix</keyword>
<dbReference type="PROSITE" id="PS01124">
    <property type="entry name" value="HTH_ARAC_FAMILY_2"/>
    <property type="match status" value="1"/>
</dbReference>
<evidence type="ECO:0000256" key="1">
    <source>
        <dbReference type="ARBA" id="ARBA00023015"/>
    </source>
</evidence>
<evidence type="ECO:0000256" key="4">
    <source>
        <dbReference type="SAM" id="Phobius"/>
    </source>
</evidence>
<feature type="transmembrane region" description="Helical" evidence="4">
    <location>
        <begin position="12"/>
        <end position="33"/>
    </location>
</feature>
<feature type="transmembrane region" description="Helical" evidence="4">
    <location>
        <begin position="198"/>
        <end position="219"/>
    </location>
</feature>
<dbReference type="Proteomes" id="UP000297693">
    <property type="component" value="Unassembled WGS sequence"/>
</dbReference>
<dbReference type="EMBL" id="RQGD01000010">
    <property type="protein sequence ID" value="TGL62317.1"/>
    <property type="molecule type" value="Genomic_DNA"/>
</dbReference>
<evidence type="ECO:0000313" key="6">
    <source>
        <dbReference type="EMBL" id="TGL62317.1"/>
    </source>
</evidence>
<dbReference type="InterPro" id="IPR009057">
    <property type="entry name" value="Homeodomain-like_sf"/>
</dbReference>
<feature type="domain" description="HTH araC/xylS-type" evidence="5">
    <location>
        <begin position="254"/>
        <end position="355"/>
    </location>
</feature>
<dbReference type="SMART" id="SM00342">
    <property type="entry name" value="HTH_ARAC"/>
    <property type="match status" value="1"/>
</dbReference>
<feature type="transmembrane region" description="Helical" evidence="4">
    <location>
        <begin position="134"/>
        <end position="159"/>
    </location>
</feature>
<evidence type="ECO:0000256" key="3">
    <source>
        <dbReference type="ARBA" id="ARBA00023163"/>
    </source>
</evidence>
<dbReference type="SUPFAM" id="SSF46689">
    <property type="entry name" value="Homeodomain-like"/>
    <property type="match status" value="1"/>
</dbReference>
<dbReference type="GO" id="GO:0003700">
    <property type="term" value="F:DNA-binding transcription factor activity"/>
    <property type="evidence" value="ECO:0007669"/>
    <property type="project" value="InterPro"/>
</dbReference>
<dbReference type="Pfam" id="PF12833">
    <property type="entry name" value="HTH_18"/>
    <property type="match status" value="1"/>
</dbReference>
<proteinExistence type="predicted"/>
<name>A0A4R9K9C1_9LEPT</name>
<keyword evidence="7" id="KW-1185">Reference proteome</keyword>
<keyword evidence="3" id="KW-0804">Transcription</keyword>